<reference evidence="2" key="2">
    <citation type="submission" date="2020-06" db="EMBL/GenBank/DDBJ databases">
        <authorList>
            <person name="Sheffer M."/>
        </authorList>
    </citation>
    <scope>NUCLEOTIDE SEQUENCE</scope>
</reference>
<dbReference type="EMBL" id="JABXBU010000015">
    <property type="protein sequence ID" value="KAF8786809.1"/>
    <property type="molecule type" value="Genomic_DNA"/>
</dbReference>
<reference evidence="2" key="1">
    <citation type="journal article" date="2020" name="bioRxiv">
        <title>Chromosome-level reference genome of the European wasp spider Argiope bruennichi: a resource for studies on range expansion and evolutionary adaptation.</title>
        <authorList>
            <person name="Sheffer M.M."/>
            <person name="Hoppe A."/>
            <person name="Krehenwinkel H."/>
            <person name="Uhl G."/>
            <person name="Kuss A.W."/>
            <person name="Jensen L."/>
            <person name="Jensen C."/>
            <person name="Gillespie R.G."/>
            <person name="Hoff K.J."/>
            <person name="Prost S."/>
        </authorList>
    </citation>
    <scope>NUCLEOTIDE SEQUENCE</scope>
</reference>
<feature type="region of interest" description="Disordered" evidence="1">
    <location>
        <begin position="102"/>
        <end position="122"/>
    </location>
</feature>
<evidence type="ECO:0000313" key="3">
    <source>
        <dbReference type="Proteomes" id="UP000807504"/>
    </source>
</evidence>
<evidence type="ECO:0000256" key="1">
    <source>
        <dbReference type="SAM" id="MobiDB-lite"/>
    </source>
</evidence>
<accession>A0A8T0FBK8</accession>
<organism evidence="2 3">
    <name type="scientific">Argiope bruennichi</name>
    <name type="common">Wasp spider</name>
    <name type="synonym">Aranea bruennichi</name>
    <dbReference type="NCBI Taxonomy" id="94029"/>
    <lineage>
        <taxon>Eukaryota</taxon>
        <taxon>Metazoa</taxon>
        <taxon>Ecdysozoa</taxon>
        <taxon>Arthropoda</taxon>
        <taxon>Chelicerata</taxon>
        <taxon>Arachnida</taxon>
        <taxon>Araneae</taxon>
        <taxon>Araneomorphae</taxon>
        <taxon>Entelegynae</taxon>
        <taxon>Araneoidea</taxon>
        <taxon>Araneidae</taxon>
        <taxon>Argiope</taxon>
    </lineage>
</organism>
<name>A0A8T0FBK8_ARGBR</name>
<dbReference type="Proteomes" id="UP000807504">
    <property type="component" value="Unassembled WGS sequence"/>
</dbReference>
<comment type="caution">
    <text evidence="2">The sequence shown here is derived from an EMBL/GenBank/DDBJ whole genome shotgun (WGS) entry which is preliminary data.</text>
</comment>
<dbReference type="AlphaFoldDB" id="A0A8T0FBK8"/>
<sequence>MRDPSLHHPLIINPLPPGYPPIITDPSTRFSTNSTIFHFSLSAHATTHLHSRRGWGIPAFFSKTSNHPLPCNNIVTQRVSPSMVPLFYSTPPRLPQDYIKKPPSYAHLRHPPKPPPSTPRFPTNPSLASVLKLLYATHPFFPKQQPYTHTSYQYLTSSRRRPLHYAPPSLS</sequence>
<keyword evidence="3" id="KW-1185">Reference proteome</keyword>
<gene>
    <name evidence="2" type="ORF">HNY73_008481</name>
</gene>
<evidence type="ECO:0000313" key="2">
    <source>
        <dbReference type="EMBL" id="KAF8786809.1"/>
    </source>
</evidence>
<proteinExistence type="predicted"/>
<protein>
    <submittedName>
        <fullName evidence="2">Uncharacterized protein</fullName>
    </submittedName>
</protein>